<evidence type="ECO:0000256" key="1">
    <source>
        <dbReference type="SAM" id="Phobius"/>
    </source>
</evidence>
<keyword evidence="1" id="KW-0812">Transmembrane</keyword>
<evidence type="ECO:0000313" key="3">
    <source>
        <dbReference type="Proteomes" id="UP000249402"/>
    </source>
</evidence>
<sequence>NLKKSFIYLSLLPATLLVLFIKKPRGEFRFCINYYILNIIFIKDYYLFLLVKKILNNL</sequence>
<keyword evidence="3" id="KW-1185">Reference proteome</keyword>
<dbReference type="AlphaFoldDB" id="A0A395GLY6"/>
<dbReference type="VEuPathDB" id="FungiDB:BO80DRAFT_316279"/>
<dbReference type="SUPFAM" id="SSF56672">
    <property type="entry name" value="DNA/RNA polymerases"/>
    <property type="match status" value="1"/>
</dbReference>
<feature type="non-terminal residue" evidence="2">
    <location>
        <position position="58"/>
    </location>
</feature>
<accession>A0A395GLY6</accession>
<feature type="transmembrane region" description="Helical" evidence="1">
    <location>
        <begin position="34"/>
        <end position="55"/>
    </location>
</feature>
<protein>
    <submittedName>
        <fullName evidence="2">Uncharacterized protein</fullName>
    </submittedName>
</protein>
<dbReference type="OrthoDB" id="4499277at2759"/>
<dbReference type="RefSeq" id="XP_025570858.1">
    <property type="nucleotide sequence ID" value="XM_025715076.1"/>
</dbReference>
<reference evidence="2 3" key="1">
    <citation type="submission" date="2018-02" db="EMBL/GenBank/DDBJ databases">
        <title>The genomes of Aspergillus section Nigri reveals drivers in fungal speciation.</title>
        <authorList>
            <consortium name="DOE Joint Genome Institute"/>
            <person name="Vesth T.C."/>
            <person name="Nybo J."/>
            <person name="Theobald S."/>
            <person name="Brandl J."/>
            <person name="Frisvad J.C."/>
            <person name="Nielsen K.F."/>
            <person name="Lyhne E.K."/>
            <person name="Kogle M.E."/>
            <person name="Kuo A."/>
            <person name="Riley R."/>
            <person name="Clum A."/>
            <person name="Nolan M."/>
            <person name="Lipzen A."/>
            <person name="Salamov A."/>
            <person name="Henrissat B."/>
            <person name="Wiebenga A."/>
            <person name="De vries R.P."/>
            <person name="Grigoriev I.V."/>
            <person name="Mortensen U.H."/>
            <person name="Andersen M.R."/>
            <person name="Baker S.E."/>
        </authorList>
    </citation>
    <scope>NUCLEOTIDE SEQUENCE [LARGE SCALE GENOMIC DNA]</scope>
    <source>
        <strain evidence="2 3">CBS 121593</strain>
    </source>
</reference>
<evidence type="ECO:0000313" key="2">
    <source>
        <dbReference type="EMBL" id="RAK96530.1"/>
    </source>
</evidence>
<keyword evidence="1" id="KW-0472">Membrane</keyword>
<dbReference type="Gene3D" id="3.10.10.10">
    <property type="entry name" value="HIV Type 1 Reverse Transcriptase, subunit A, domain 1"/>
    <property type="match status" value="1"/>
</dbReference>
<dbReference type="STRING" id="1448316.A0A395GLY6"/>
<dbReference type="InterPro" id="IPR043502">
    <property type="entry name" value="DNA/RNA_pol_sf"/>
</dbReference>
<gene>
    <name evidence="2" type="ORF">BO80DRAFT_316279</name>
</gene>
<feature type="transmembrane region" description="Helical" evidence="1">
    <location>
        <begin position="6"/>
        <end position="22"/>
    </location>
</feature>
<dbReference type="GeneID" id="37219941"/>
<feature type="non-terminal residue" evidence="2">
    <location>
        <position position="1"/>
    </location>
</feature>
<keyword evidence="1" id="KW-1133">Transmembrane helix</keyword>
<name>A0A395GLY6_9EURO</name>
<dbReference type="EMBL" id="KZ824474">
    <property type="protein sequence ID" value="RAK96530.1"/>
    <property type="molecule type" value="Genomic_DNA"/>
</dbReference>
<proteinExistence type="predicted"/>
<organism evidence="2 3">
    <name type="scientific">Aspergillus ibericus CBS 121593</name>
    <dbReference type="NCBI Taxonomy" id="1448316"/>
    <lineage>
        <taxon>Eukaryota</taxon>
        <taxon>Fungi</taxon>
        <taxon>Dikarya</taxon>
        <taxon>Ascomycota</taxon>
        <taxon>Pezizomycotina</taxon>
        <taxon>Eurotiomycetes</taxon>
        <taxon>Eurotiomycetidae</taxon>
        <taxon>Eurotiales</taxon>
        <taxon>Aspergillaceae</taxon>
        <taxon>Aspergillus</taxon>
        <taxon>Aspergillus subgen. Circumdati</taxon>
    </lineage>
</organism>
<dbReference type="Proteomes" id="UP000249402">
    <property type="component" value="Unassembled WGS sequence"/>
</dbReference>